<dbReference type="InterPro" id="IPR036390">
    <property type="entry name" value="WH_DNA-bd_sf"/>
</dbReference>
<organism evidence="2 3">
    <name type="scientific">Tissierella creatinophila DSM 6911</name>
    <dbReference type="NCBI Taxonomy" id="1123403"/>
    <lineage>
        <taxon>Bacteria</taxon>
        <taxon>Bacillati</taxon>
        <taxon>Bacillota</taxon>
        <taxon>Tissierellia</taxon>
        <taxon>Tissierellales</taxon>
        <taxon>Tissierellaceae</taxon>
        <taxon>Tissierella</taxon>
    </lineage>
</organism>
<accession>A0A1U7M837</accession>
<evidence type="ECO:0000313" key="3">
    <source>
        <dbReference type="Proteomes" id="UP000186112"/>
    </source>
</evidence>
<dbReference type="AlphaFoldDB" id="A0A1U7M837"/>
<protein>
    <submittedName>
        <fullName evidence="2">Ferrous iron transport protein C</fullName>
    </submittedName>
</protein>
<reference evidence="2 3" key="1">
    <citation type="submission" date="2016-02" db="EMBL/GenBank/DDBJ databases">
        <title>Genome sequence of Tissierella creatinophila DSM 6911.</title>
        <authorList>
            <person name="Poehlein A."/>
            <person name="Daniel R."/>
        </authorList>
    </citation>
    <scope>NUCLEOTIDE SEQUENCE [LARGE SCALE GENOMIC DNA]</scope>
    <source>
        <strain evidence="2 3">DSM 6911</strain>
    </source>
</reference>
<dbReference type="EMBL" id="LTDM01000007">
    <property type="protein sequence ID" value="OLS03445.1"/>
    <property type="molecule type" value="Genomic_DNA"/>
</dbReference>
<dbReference type="RefSeq" id="WP_075724901.1">
    <property type="nucleotide sequence ID" value="NZ_LTDM01000007.1"/>
</dbReference>
<dbReference type="Proteomes" id="UP000186112">
    <property type="component" value="Unassembled WGS sequence"/>
</dbReference>
<comment type="caution">
    <text evidence="2">The sequence shown here is derived from an EMBL/GenBank/DDBJ whole genome shotgun (WGS) entry which is preliminary data.</text>
</comment>
<evidence type="ECO:0000313" key="2">
    <source>
        <dbReference type="EMBL" id="OLS03445.1"/>
    </source>
</evidence>
<name>A0A1U7M837_TISCR</name>
<sequence length="87" mass="9775">MLKETLKLIDETNLYSDLYISKSLNISKDMAKALVEDLIRMGYLIEDIGSSTCETSCNRCPYARSCNTTLVKTFKISSKGENLLKSI</sequence>
<gene>
    <name evidence="2" type="primary">feoC</name>
    <name evidence="2" type="ORF">TICRE_05580</name>
</gene>
<evidence type="ECO:0000259" key="1">
    <source>
        <dbReference type="Pfam" id="PF09012"/>
    </source>
</evidence>
<proteinExistence type="predicted"/>
<dbReference type="InterPro" id="IPR015102">
    <property type="entry name" value="Tscrpt_reg_HTH_FeoC"/>
</dbReference>
<dbReference type="InterPro" id="IPR036388">
    <property type="entry name" value="WH-like_DNA-bd_sf"/>
</dbReference>
<keyword evidence="3" id="KW-1185">Reference proteome</keyword>
<dbReference type="Pfam" id="PF09012">
    <property type="entry name" value="FeoC"/>
    <property type="match status" value="1"/>
</dbReference>
<feature type="domain" description="Transcriptional regulator HTH-type FeoC" evidence="1">
    <location>
        <begin position="15"/>
        <end position="63"/>
    </location>
</feature>
<dbReference type="SUPFAM" id="SSF46785">
    <property type="entry name" value="Winged helix' DNA-binding domain"/>
    <property type="match status" value="1"/>
</dbReference>
<dbReference type="Gene3D" id="1.10.10.10">
    <property type="entry name" value="Winged helix-like DNA-binding domain superfamily/Winged helix DNA-binding domain"/>
    <property type="match status" value="1"/>
</dbReference>
<dbReference type="OrthoDB" id="1707626at2"/>